<dbReference type="PANTHER" id="PTHR30483">
    <property type="entry name" value="LEUCINE-SPECIFIC-BINDING PROTEIN"/>
    <property type="match status" value="1"/>
</dbReference>
<name>A0A1D3TYP3_9FIRM</name>
<proteinExistence type="inferred from homology"/>
<dbReference type="Proteomes" id="UP000199315">
    <property type="component" value="Unassembled WGS sequence"/>
</dbReference>
<feature type="signal peptide" evidence="3">
    <location>
        <begin position="1"/>
        <end position="19"/>
    </location>
</feature>
<protein>
    <submittedName>
        <fullName evidence="5">Branched-chain amino acid transport system substrate-binding protein</fullName>
    </submittedName>
</protein>
<evidence type="ECO:0000313" key="6">
    <source>
        <dbReference type="Proteomes" id="UP000199315"/>
    </source>
</evidence>
<dbReference type="InterPro" id="IPR028082">
    <property type="entry name" value="Peripla_BP_I"/>
</dbReference>
<dbReference type="PROSITE" id="PS51257">
    <property type="entry name" value="PROKAR_LIPOPROTEIN"/>
    <property type="match status" value="1"/>
</dbReference>
<keyword evidence="6" id="KW-1185">Reference proteome</keyword>
<gene>
    <name evidence="5" type="ORF">SAMN05421730_10483</name>
</gene>
<evidence type="ECO:0000256" key="3">
    <source>
        <dbReference type="SAM" id="SignalP"/>
    </source>
</evidence>
<sequence length="397" mass="42575">MKKRIVAVLLAGMMVVGMAGCSNSASTDSKGTDGKEASGETIKVGVIYSATGTMAGRGEYMKNAIELAAEEINEAGGVLDKDIELVYEDDQSDQTTAINMMNKMGSDEEIVAVFGPHTSTNAIAVSNTVEDYGIPYFTGGTSAKLKSLGNEYMFKVRCNDTVVVNSAMKFVSESLDAKKIGILYINDEFGVGGRDIMVKYCEDNNLEFVEANHNATDQDLTSQIMKMKQENVDVLVAWSSNVCPIVARQTTELGFDKPVLMNSGFGGQDVLDSLSTEYTEGKYAACDFTAEDPTEEAAAFVKAFSDAYGKKPLGDWSASYYGGLKALASAIEAAGKTDRESIKDAMYNVKDFAAPLGALTTDENGCLVHETSVIQAVVQDDGKAIFDLVEKIKESGY</sequence>
<dbReference type="PANTHER" id="PTHR30483:SF6">
    <property type="entry name" value="PERIPLASMIC BINDING PROTEIN OF ABC TRANSPORTER FOR NATURAL AMINO ACIDS"/>
    <property type="match status" value="1"/>
</dbReference>
<evidence type="ECO:0000256" key="1">
    <source>
        <dbReference type="ARBA" id="ARBA00010062"/>
    </source>
</evidence>
<accession>A0A1D3TYP3</accession>
<dbReference type="Pfam" id="PF13458">
    <property type="entry name" value="Peripla_BP_6"/>
    <property type="match status" value="1"/>
</dbReference>
<dbReference type="STRING" id="1619234.SAMN05421730_10483"/>
<dbReference type="AlphaFoldDB" id="A0A1D3TYP3"/>
<dbReference type="Gene3D" id="3.40.50.2300">
    <property type="match status" value="2"/>
</dbReference>
<dbReference type="CDD" id="cd19986">
    <property type="entry name" value="PBP1_ABC_HAAT-like"/>
    <property type="match status" value="1"/>
</dbReference>
<reference evidence="5 6" key="1">
    <citation type="submission" date="2016-09" db="EMBL/GenBank/DDBJ databases">
        <authorList>
            <person name="Capua I."/>
            <person name="De Benedictis P."/>
            <person name="Joannis T."/>
            <person name="Lombin L.H."/>
            <person name="Cattoli G."/>
        </authorList>
    </citation>
    <scope>NUCLEOTIDE SEQUENCE [LARGE SCALE GENOMIC DNA]</scope>
    <source>
        <strain evidence="5 6">GluBS11</strain>
    </source>
</reference>
<organism evidence="5 6">
    <name type="scientific">Anaerobium acetethylicum</name>
    <dbReference type="NCBI Taxonomy" id="1619234"/>
    <lineage>
        <taxon>Bacteria</taxon>
        <taxon>Bacillati</taxon>
        <taxon>Bacillota</taxon>
        <taxon>Clostridia</taxon>
        <taxon>Lachnospirales</taxon>
        <taxon>Lachnospiraceae</taxon>
        <taxon>Anaerobium</taxon>
    </lineage>
</organism>
<dbReference type="RefSeq" id="WP_091236899.1">
    <property type="nucleotide sequence ID" value="NZ_FMKA01000048.1"/>
</dbReference>
<evidence type="ECO:0000313" key="5">
    <source>
        <dbReference type="EMBL" id="SCP99592.1"/>
    </source>
</evidence>
<feature type="chain" id="PRO_5038554012" evidence="3">
    <location>
        <begin position="20"/>
        <end position="397"/>
    </location>
</feature>
<dbReference type="InterPro" id="IPR051010">
    <property type="entry name" value="BCAA_transport"/>
</dbReference>
<dbReference type="EMBL" id="FMKA01000048">
    <property type="protein sequence ID" value="SCP99592.1"/>
    <property type="molecule type" value="Genomic_DNA"/>
</dbReference>
<evidence type="ECO:0000256" key="2">
    <source>
        <dbReference type="ARBA" id="ARBA00022729"/>
    </source>
</evidence>
<comment type="similarity">
    <text evidence="1">Belongs to the leucine-binding protein family.</text>
</comment>
<feature type="domain" description="Leucine-binding protein" evidence="4">
    <location>
        <begin position="41"/>
        <end position="377"/>
    </location>
</feature>
<keyword evidence="2 3" id="KW-0732">Signal</keyword>
<evidence type="ECO:0000259" key="4">
    <source>
        <dbReference type="Pfam" id="PF13458"/>
    </source>
</evidence>
<dbReference type="SUPFAM" id="SSF53822">
    <property type="entry name" value="Periplasmic binding protein-like I"/>
    <property type="match status" value="1"/>
</dbReference>
<dbReference type="InterPro" id="IPR028081">
    <property type="entry name" value="Leu-bd"/>
</dbReference>
<dbReference type="OrthoDB" id="6753945at2"/>